<keyword evidence="5 6" id="KW-0472">Membrane</keyword>
<evidence type="ECO:0000256" key="1">
    <source>
        <dbReference type="ARBA" id="ARBA00004141"/>
    </source>
</evidence>
<protein>
    <recommendedName>
        <fullName evidence="6">Amino acid transporter</fullName>
    </recommendedName>
</protein>
<keyword evidence="4 6" id="KW-1133">Transmembrane helix</keyword>
<dbReference type="SUPFAM" id="SSF118215">
    <property type="entry name" value="Proton glutamate symport protein"/>
    <property type="match status" value="1"/>
</dbReference>
<dbReference type="InterPro" id="IPR050746">
    <property type="entry name" value="DAACS"/>
</dbReference>
<accession>E4Y2P1</accession>
<keyword evidence="3 6" id="KW-0812">Transmembrane</keyword>
<keyword evidence="8" id="KW-1185">Reference proteome</keyword>
<dbReference type="GO" id="GO:0015501">
    <property type="term" value="F:glutamate:sodium symporter activity"/>
    <property type="evidence" value="ECO:0007669"/>
    <property type="project" value="TreeGrafter"/>
</dbReference>
<feature type="transmembrane region" description="Helical" evidence="6">
    <location>
        <begin position="238"/>
        <end position="254"/>
    </location>
</feature>
<evidence type="ECO:0000313" key="7">
    <source>
        <dbReference type="EMBL" id="CBY16128.1"/>
    </source>
</evidence>
<dbReference type="InterPro" id="IPR001991">
    <property type="entry name" value="Na-dicarboxylate_symporter"/>
</dbReference>
<reference evidence="7" key="1">
    <citation type="journal article" date="2010" name="Science">
        <title>Plasticity of animal genome architecture unmasked by rapid evolution of a pelagic tunicate.</title>
        <authorList>
            <person name="Denoeud F."/>
            <person name="Henriet S."/>
            <person name="Mungpakdee S."/>
            <person name="Aury J.M."/>
            <person name="Da Silva C."/>
            <person name="Brinkmann H."/>
            <person name="Mikhaleva J."/>
            <person name="Olsen L.C."/>
            <person name="Jubin C."/>
            <person name="Canestro C."/>
            <person name="Bouquet J.M."/>
            <person name="Danks G."/>
            <person name="Poulain J."/>
            <person name="Campsteijn C."/>
            <person name="Adamski M."/>
            <person name="Cross I."/>
            <person name="Yadetie F."/>
            <person name="Muffato M."/>
            <person name="Louis A."/>
            <person name="Butcher S."/>
            <person name="Tsagkogeorga G."/>
            <person name="Konrad A."/>
            <person name="Singh S."/>
            <person name="Jensen M.F."/>
            <person name="Cong E.H."/>
            <person name="Eikeseth-Otteraa H."/>
            <person name="Noel B."/>
            <person name="Anthouard V."/>
            <person name="Porcel B.M."/>
            <person name="Kachouri-Lafond R."/>
            <person name="Nishino A."/>
            <person name="Ugolini M."/>
            <person name="Chourrout P."/>
            <person name="Nishida H."/>
            <person name="Aasland R."/>
            <person name="Huzurbazar S."/>
            <person name="Westhof E."/>
            <person name="Delsuc F."/>
            <person name="Lehrach H."/>
            <person name="Reinhardt R."/>
            <person name="Weissenbach J."/>
            <person name="Roy S.W."/>
            <person name="Artiguenave F."/>
            <person name="Postlethwait J.H."/>
            <person name="Manak J.R."/>
            <person name="Thompson E.M."/>
            <person name="Jaillon O."/>
            <person name="Du Pasquier L."/>
            <person name="Boudinot P."/>
            <person name="Liberles D.A."/>
            <person name="Volff J.N."/>
            <person name="Philippe H."/>
            <person name="Lenhard B."/>
            <person name="Roest Crollius H."/>
            <person name="Wincker P."/>
            <person name="Chourrout D."/>
        </authorList>
    </citation>
    <scope>NUCLEOTIDE SEQUENCE [LARGE SCALE GENOMIC DNA]</scope>
</reference>
<dbReference type="InterPro" id="IPR036458">
    <property type="entry name" value="Na:dicarbo_symporter_sf"/>
</dbReference>
<evidence type="ECO:0000256" key="4">
    <source>
        <dbReference type="ARBA" id="ARBA00022989"/>
    </source>
</evidence>
<keyword evidence="6" id="KW-0769">Symport</keyword>
<evidence type="ECO:0000313" key="8">
    <source>
        <dbReference type="Proteomes" id="UP000001307"/>
    </source>
</evidence>
<comment type="caution">
    <text evidence="6">Lacks conserved residue(s) required for the propagation of feature annotation.</text>
</comment>
<dbReference type="OrthoDB" id="5877963at2759"/>
<feature type="transmembrane region" description="Helical" evidence="6">
    <location>
        <begin position="73"/>
        <end position="96"/>
    </location>
</feature>
<dbReference type="GO" id="GO:0015175">
    <property type="term" value="F:neutral L-amino acid transmembrane transporter activity"/>
    <property type="evidence" value="ECO:0007669"/>
    <property type="project" value="TreeGrafter"/>
</dbReference>
<dbReference type="PANTHER" id="PTHR11958">
    <property type="entry name" value="SODIUM/DICARBOXYLATE SYMPORTER-RELATED"/>
    <property type="match status" value="1"/>
</dbReference>
<evidence type="ECO:0000256" key="3">
    <source>
        <dbReference type="ARBA" id="ARBA00022692"/>
    </source>
</evidence>
<dbReference type="Pfam" id="PF00375">
    <property type="entry name" value="SDF"/>
    <property type="match status" value="1"/>
</dbReference>
<dbReference type="AlphaFoldDB" id="E4Y2P1"/>
<name>E4Y2P1_OIKDI</name>
<dbReference type="Gene3D" id="1.10.3860.10">
    <property type="entry name" value="Sodium:dicarboxylate symporter"/>
    <property type="match status" value="2"/>
</dbReference>
<sequence length="300" mass="32534">MTITGVILGICLGFGLKAVEPPFDKVDMEYIKFPGTMLLQALKMCVLPLIVFSIISGIASLDSKTTGKMGGIAVAYYGTTTLLAVIEGIILCAAIRPGVTGGSSDDDVVSSTGDLATVDTLLDLIRNLLPTNIVMATFSQTSTYRKREITTYDCSALSTGLLESVFEAGTYSDNCQAETNLFSLTKDNVNDQNYGYNSTLCSYVQTQEDFLNTKMAYECEWKGISSNYSHTGGGPRENVLGVLFFSISLSLAITRIPDQRTKGILVAFFNAMNDAILRVVFVIIWYAPIGIIFLIGKLLF</sequence>
<keyword evidence="2 6" id="KW-0813">Transport</keyword>
<dbReference type="EMBL" id="FN653903">
    <property type="protein sequence ID" value="CBY16128.1"/>
    <property type="molecule type" value="Genomic_DNA"/>
</dbReference>
<dbReference type="PRINTS" id="PR00173">
    <property type="entry name" value="EDTRNSPORT"/>
</dbReference>
<dbReference type="Proteomes" id="UP000001307">
    <property type="component" value="Unassembled WGS sequence"/>
</dbReference>
<proteinExistence type="inferred from homology"/>
<evidence type="ECO:0000256" key="5">
    <source>
        <dbReference type="ARBA" id="ARBA00023136"/>
    </source>
</evidence>
<dbReference type="InParanoid" id="E4Y2P1"/>
<dbReference type="PANTHER" id="PTHR11958:SF63">
    <property type="entry name" value="AMINO ACID TRANSPORTER"/>
    <property type="match status" value="1"/>
</dbReference>
<organism evidence="7">
    <name type="scientific">Oikopleura dioica</name>
    <name type="common">Tunicate</name>
    <dbReference type="NCBI Taxonomy" id="34765"/>
    <lineage>
        <taxon>Eukaryota</taxon>
        <taxon>Metazoa</taxon>
        <taxon>Chordata</taxon>
        <taxon>Tunicata</taxon>
        <taxon>Appendicularia</taxon>
        <taxon>Copelata</taxon>
        <taxon>Oikopleuridae</taxon>
        <taxon>Oikopleura</taxon>
    </lineage>
</organism>
<comment type="similarity">
    <text evidence="6">Belongs to the dicarboxylate/amino acid:cation symporter (DAACS) (TC 2.A.23) family.</text>
</comment>
<comment type="subcellular location">
    <subcellularLocation>
        <location evidence="1 6">Membrane</location>
        <topology evidence="1 6">Multi-pass membrane protein</topology>
    </subcellularLocation>
</comment>
<evidence type="ECO:0000256" key="2">
    <source>
        <dbReference type="ARBA" id="ARBA00022448"/>
    </source>
</evidence>
<feature type="transmembrane region" description="Helical" evidence="6">
    <location>
        <begin position="275"/>
        <end position="295"/>
    </location>
</feature>
<evidence type="ECO:0000256" key="6">
    <source>
        <dbReference type="RuleBase" id="RU361216"/>
    </source>
</evidence>
<dbReference type="GO" id="GO:0005886">
    <property type="term" value="C:plasma membrane"/>
    <property type="evidence" value="ECO:0007669"/>
    <property type="project" value="TreeGrafter"/>
</dbReference>
<gene>
    <name evidence="7" type="ORF">GSOID_T00016445001</name>
</gene>
<feature type="transmembrane region" description="Helical" evidence="6">
    <location>
        <begin position="37"/>
        <end position="61"/>
    </location>
</feature>
<dbReference type="GO" id="GO:0005313">
    <property type="term" value="F:L-glutamate transmembrane transporter activity"/>
    <property type="evidence" value="ECO:0007669"/>
    <property type="project" value="TreeGrafter"/>
</dbReference>